<proteinExistence type="predicted"/>
<dbReference type="AlphaFoldDB" id="A0A0F9E2Q9"/>
<organism evidence="1">
    <name type="scientific">marine sediment metagenome</name>
    <dbReference type="NCBI Taxonomy" id="412755"/>
    <lineage>
        <taxon>unclassified sequences</taxon>
        <taxon>metagenomes</taxon>
        <taxon>ecological metagenomes</taxon>
    </lineage>
</organism>
<feature type="non-terminal residue" evidence="1">
    <location>
        <position position="54"/>
    </location>
</feature>
<reference evidence="1" key="1">
    <citation type="journal article" date="2015" name="Nature">
        <title>Complex archaea that bridge the gap between prokaryotes and eukaryotes.</title>
        <authorList>
            <person name="Spang A."/>
            <person name="Saw J.H."/>
            <person name="Jorgensen S.L."/>
            <person name="Zaremba-Niedzwiedzka K."/>
            <person name="Martijn J."/>
            <person name="Lind A.E."/>
            <person name="van Eijk R."/>
            <person name="Schleper C."/>
            <person name="Guy L."/>
            <person name="Ettema T.J."/>
        </authorList>
    </citation>
    <scope>NUCLEOTIDE SEQUENCE</scope>
</reference>
<gene>
    <name evidence="1" type="ORF">LCGC14_2126210</name>
</gene>
<name>A0A0F9E2Q9_9ZZZZ</name>
<dbReference type="EMBL" id="LAZR01026570">
    <property type="protein sequence ID" value="KKL68308.1"/>
    <property type="molecule type" value="Genomic_DNA"/>
</dbReference>
<evidence type="ECO:0000313" key="1">
    <source>
        <dbReference type="EMBL" id="KKL68308.1"/>
    </source>
</evidence>
<protein>
    <submittedName>
        <fullName evidence="1">Uncharacterized protein</fullName>
    </submittedName>
</protein>
<comment type="caution">
    <text evidence="1">The sequence shown here is derived from an EMBL/GenBank/DDBJ whole genome shotgun (WGS) entry which is preliminary data.</text>
</comment>
<sequence length="54" mass="6151">MNSELSLLIAESRGVKARADANNKELKKLKEKLRVFMIDSGIKECDGVKIRRTF</sequence>
<accession>A0A0F9E2Q9</accession>